<accession>A0A644W2E8</accession>
<sequence length="163" mass="18549">MERINKLLIILSVGIVLLISINACSSHFPGESDMVGQWVADSNAVLVFNKDSSFTLSGLDSRCWLSEDDVYYSDSILINGEGKWSLRKRSSKEIALTLFFEKMSVMNKSTAKEKGIKPNNYTVSIQGTKKIMFYTPAWIIYISDGEELNSCRFYKIDEKYENE</sequence>
<reference evidence="1" key="1">
    <citation type="submission" date="2019-08" db="EMBL/GenBank/DDBJ databases">
        <authorList>
            <person name="Kucharzyk K."/>
            <person name="Murdoch R.W."/>
            <person name="Higgins S."/>
            <person name="Loffler F."/>
        </authorList>
    </citation>
    <scope>NUCLEOTIDE SEQUENCE</scope>
</reference>
<proteinExistence type="predicted"/>
<protein>
    <recommendedName>
        <fullName evidence="2">Lipocalin-like domain-containing protein</fullName>
    </recommendedName>
</protein>
<name>A0A644W2E8_9ZZZZ</name>
<evidence type="ECO:0008006" key="2">
    <source>
        <dbReference type="Google" id="ProtNLM"/>
    </source>
</evidence>
<gene>
    <name evidence="1" type="ORF">SDC9_44067</name>
</gene>
<evidence type="ECO:0000313" key="1">
    <source>
        <dbReference type="EMBL" id="MPL97871.1"/>
    </source>
</evidence>
<organism evidence="1">
    <name type="scientific">bioreactor metagenome</name>
    <dbReference type="NCBI Taxonomy" id="1076179"/>
    <lineage>
        <taxon>unclassified sequences</taxon>
        <taxon>metagenomes</taxon>
        <taxon>ecological metagenomes</taxon>
    </lineage>
</organism>
<dbReference type="EMBL" id="VSSQ01000578">
    <property type="protein sequence ID" value="MPL97871.1"/>
    <property type="molecule type" value="Genomic_DNA"/>
</dbReference>
<comment type="caution">
    <text evidence="1">The sequence shown here is derived from an EMBL/GenBank/DDBJ whole genome shotgun (WGS) entry which is preliminary data.</text>
</comment>
<dbReference type="AlphaFoldDB" id="A0A644W2E8"/>